<dbReference type="GeneID" id="2875642"/>
<feature type="chain" id="PRO_5002991635" evidence="1">
    <location>
        <begin position="18"/>
        <end position="133"/>
    </location>
</feature>
<dbReference type="Gene3D" id="2.30.30.40">
    <property type="entry name" value="SH3 Domains"/>
    <property type="match status" value="1"/>
</dbReference>
<dbReference type="InParanoid" id="C8VN07"/>
<dbReference type="OMA" id="APWIAHE"/>
<evidence type="ECO:0000313" key="2">
    <source>
        <dbReference type="EMBL" id="CBF85125.1"/>
    </source>
</evidence>
<dbReference type="HOGENOM" id="CLU_125595_2_0_1"/>
<keyword evidence="1" id="KW-0732">Signal</keyword>
<feature type="signal peptide" evidence="1">
    <location>
        <begin position="1"/>
        <end position="17"/>
    </location>
</feature>
<dbReference type="VEuPathDB" id="FungiDB:AN1567"/>
<dbReference type="eggNOG" id="ENOG502ST40">
    <property type="taxonomic scope" value="Eukaryota"/>
</dbReference>
<dbReference type="KEGG" id="ani:ANIA_01567"/>
<proteinExistence type="predicted"/>
<reference evidence="3" key="2">
    <citation type="journal article" date="2009" name="Fungal Genet. Biol.">
        <title>The 2008 update of the Aspergillus nidulans genome annotation: a community effort.</title>
        <authorList>
            <person name="Wortman J.R."/>
            <person name="Gilsenan J.M."/>
            <person name="Joardar V."/>
            <person name="Deegan J."/>
            <person name="Clutterbuck J."/>
            <person name="Andersen M.R."/>
            <person name="Archer D."/>
            <person name="Bencina M."/>
            <person name="Braus G."/>
            <person name="Coutinho P."/>
            <person name="von Dohren H."/>
            <person name="Doonan J."/>
            <person name="Driessen A.J."/>
            <person name="Durek P."/>
            <person name="Espeso E."/>
            <person name="Fekete E."/>
            <person name="Flipphi M."/>
            <person name="Estrada C.G."/>
            <person name="Geysens S."/>
            <person name="Goldman G."/>
            <person name="de Groot P.W."/>
            <person name="Hansen K."/>
            <person name="Harris S.D."/>
            <person name="Heinekamp T."/>
            <person name="Helmstaedt K."/>
            <person name="Henrissat B."/>
            <person name="Hofmann G."/>
            <person name="Homan T."/>
            <person name="Horio T."/>
            <person name="Horiuchi H."/>
            <person name="James S."/>
            <person name="Jones M."/>
            <person name="Karaffa L."/>
            <person name="Karanyi Z."/>
            <person name="Kato M."/>
            <person name="Keller N."/>
            <person name="Kelly D.E."/>
            <person name="Kiel J.A."/>
            <person name="Kim J.M."/>
            <person name="van der Klei I.J."/>
            <person name="Klis F.M."/>
            <person name="Kovalchuk A."/>
            <person name="Krasevec N."/>
            <person name="Kubicek C.P."/>
            <person name="Liu B."/>
            <person name="Maccabe A."/>
            <person name="Meyer V."/>
            <person name="Mirabito P."/>
            <person name="Miskei M."/>
            <person name="Mos M."/>
            <person name="Mullins J."/>
            <person name="Nelson D.R."/>
            <person name="Nielsen J."/>
            <person name="Oakley B.R."/>
            <person name="Osmani S.A."/>
            <person name="Pakula T."/>
            <person name="Paszewski A."/>
            <person name="Paulsen I."/>
            <person name="Pilsyk S."/>
            <person name="Pocsi I."/>
            <person name="Punt P.J."/>
            <person name="Ram A.F."/>
            <person name="Ren Q."/>
            <person name="Robellet X."/>
            <person name="Robson G."/>
            <person name="Seiboth B."/>
            <person name="van Solingen P."/>
            <person name="Specht T."/>
            <person name="Sun J."/>
            <person name="Taheri-Talesh N."/>
            <person name="Takeshita N."/>
            <person name="Ussery D."/>
            <person name="vanKuyk P.A."/>
            <person name="Visser H."/>
            <person name="van de Vondervoort P.J."/>
            <person name="de Vries R.P."/>
            <person name="Walton J."/>
            <person name="Xiang X."/>
            <person name="Xiong Y."/>
            <person name="Zeng A.P."/>
            <person name="Brandt B.W."/>
            <person name="Cornell M.J."/>
            <person name="van den Hondel C.A."/>
            <person name="Visser J."/>
            <person name="Oliver S.G."/>
            <person name="Turner G."/>
        </authorList>
    </citation>
    <scope>GENOME REANNOTATION</scope>
    <source>
        <strain evidence="3">FGSC A4 / ATCC 38163 / CBS 112.46 / NRRL 194 / M139</strain>
    </source>
</reference>
<keyword evidence="3" id="KW-1185">Reference proteome</keyword>
<dbReference type="AlphaFoldDB" id="C8VN07"/>
<dbReference type="OrthoDB" id="2251794at2759"/>
<evidence type="ECO:0000313" key="3">
    <source>
        <dbReference type="Proteomes" id="UP000000560"/>
    </source>
</evidence>
<protein>
    <submittedName>
        <fullName evidence="2">MBL2-like secreted peptide, putative (AFU_orthologue AFUA_5G00910)</fullName>
    </submittedName>
</protein>
<name>C8VN07_EMENI</name>
<evidence type="ECO:0000256" key="1">
    <source>
        <dbReference type="SAM" id="SignalP"/>
    </source>
</evidence>
<dbReference type="EMBL" id="BN001307">
    <property type="protein sequence ID" value="CBF85125.1"/>
    <property type="molecule type" value="Genomic_DNA"/>
</dbReference>
<reference evidence="3" key="1">
    <citation type="journal article" date="2005" name="Nature">
        <title>Sequencing of Aspergillus nidulans and comparative analysis with A. fumigatus and A. oryzae.</title>
        <authorList>
            <person name="Galagan J.E."/>
            <person name="Calvo S.E."/>
            <person name="Cuomo C."/>
            <person name="Ma L.J."/>
            <person name="Wortman J.R."/>
            <person name="Batzoglou S."/>
            <person name="Lee S.I."/>
            <person name="Basturkmen M."/>
            <person name="Spevak C.C."/>
            <person name="Clutterbuck J."/>
            <person name="Kapitonov V."/>
            <person name="Jurka J."/>
            <person name="Scazzocchio C."/>
            <person name="Farman M."/>
            <person name="Butler J."/>
            <person name="Purcell S."/>
            <person name="Harris S."/>
            <person name="Braus G.H."/>
            <person name="Draht O."/>
            <person name="Busch S."/>
            <person name="D'Enfert C."/>
            <person name="Bouchier C."/>
            <person name="Goldman G.H."/>
            <person name="Bell-Pedersen D."/>
            <person name="Griffiths-Jones S."/>
            <person name="Doonan J.H."/>
            <person name="Yu J."/>
            <person name="Vienken K."/>
            <person name="Pain A."/>
            <person name="Freitag M."/>
            <person name="Selker E.U."/>
            <person name="Archer D.B."/>
            <person name="Penalva M.A."/>
            <person name="Oakley B.R."/>
            <person name="Momany M."/>
            <person name="Tanaka T."/>
            <person name="Kumagai T."/>
            <person name="Asai K."/>
            <person name="Machida M."/>
            <person name="Nierman W.C."/>
            <person name="Denning D.W."/>
            <person name="Caddick M."/>
            <person name="Hynes M."/>
            <person name="Paoletti M."/>
            <person name="Fischer R."/>
            <person name="Miller B."/>
            <person name="Dyer P."/>
            <person name="Sachs M.S."/>
            <person name="Osmani S.A."/>
            <person name="Birren B.W."/>
        </authorList>
    </citation>
    <scope>NUCLEOTIDE SEQUENCE [LARGE SCALE GENOMIC DNA]</scope>
    <source>
        <strain evidence="3">FGSC A4 / ATCC 38163 / CBS 112.46 / NRRL 194 / M139</strain>
    </source>
</reference>
<gene>
    <name evidence="2" type="ORF">ANIA_01567</name>
</gene>
<sequence length="133" mass="14226">MKFTVAGVLALASLALAMPAPEAAAVAEAEALEAPVPVDISPEALGLEKRANTVCKIVNSSSSKVNCRTGPGFDYPASYSVIPGKYYEFRCYKSGDCYNGNCTWQRINWDGKTCYVNGYYTDSKCTVAALGKC</sequence>
<dbReference type="Proteomes" id="UP000000560">
    <property type="component" value="Chromosome VII"/>
</dbReference>
<dbReference type="RefSeq" id="XP_050468684.1">
    <property type="nucleotide sequence ID" value="XM_050612808.1"/>
</dbReference>
<organism evidence="2 3">
    <name type="scientific">Emericella nidulans (strain FGSC A4 / ATCC 38163 / CBS 112.46 / NRRL 194 / M139)</name>
    <name type="common">Aspergillus nidulans</name>
    <dbReference type="NCBI Taxonomy" id="227321"/>
    <lineage>
        <taxon>Eukaryota</taxon>
        <taxon>Fungi</taxon>
        <taxon>Dikarya</taxon>
        <taxon>Ascomycota</taxon>
        <taxon>Pezizomycotina</taxon>
        <taxon>Eurotiomycetes</taxon>
        <taxon>Eurotiomycetidae</taxon>
        <taxon>Eurotiales</taxon>
        <taxon>Aspergillaceae</taxon>
        <taxon>Aspergillus</taxon>
        <taxon>Aspergillus subgen. Nidulantes</taxon>
    </lineage>
</organism>
<accession>C8VN07</accession>